<dbReference type="Proteomes" id="UP000797356">
    <property type="component" value="Chromosome 13"/>
</dbReference>
<reference evidence="1" key="2">
    <citation type="submission" date="2019-07" db="EMBL/GenBank/DDBJ databases">
        <authorList>
            <person name="Yang Y."/>
            <person name="Bocs S."/>
            <person name="Baudouin L."/>
        </authorList>
    </citation>
    <scope>NUCLEOTIDE SEQUENCE</scope>
    <source>
        <tissue evidence="1">Spear leaf of Hainan Tall coconut</tissue>
    </source>
</reference>
<evidence type="ECO:0000313" key="2">
    <source>
        <dbReference type="Proteomes" id="UP000797356"/>
    </source>
</evidence>
<proteinExistence type="predicted"/>
<name>A0A8K0NB28_COCNU</name>
<dbReference type="AlphaFoldDB" id="A0A8K0NB28"/>
<reference evidence="1" key="1">
    <citation type="journal article" date="2017" name="Gigascience">
        <title>The genome draft of coconut (Cocos nucifera).</title>
        <authorList>
            <person name="Xiao Y."/>
            <person name="Xu P."/>
            <person name="Fan H."/>
            <person name="Baudouin L."/>
            <person name="Xia W."/>
            <person name="Bocs S."/>
            <person name="Xu J."/>
            <person name="Li Q."/>
            <person name="Guo A."/>
            <person name="Zhou L."/>
            <person name="Li J."/>
            <person name="Wu Y."/>
            <person name="Ma Z."/>
            <person name="Armero A."/>
            <person name="Issali A.E."/>
            <person name="Liu N."/>
            <person name="Peng M."/>
            <person name="Yang Y."/>
        </authorList>
    </citation>
    <scope>NUCLEOTIDE SEQUENCE</scope>
    <source>
        <tissue evidence="1">Spear leaf of Hainan Tall coconut</tissue>
    </source>
</reference>
<protein>
    <submittedName>
        <fullName evidence="1">Uncharacterized protein</fullName>
    </submittedName>
</protein>
<dbReference type="EMBL" id="CM017884">
    <property type="protein sequence ID" value="KAG1366931.1"/>
    <property type="molecule type" value="Genomic_DNA"/>
</dbReference>
<gene>
    <name evidence="1" type="ORF">COCNU_13G007210</name>
</gene>
<comment type="caution">
    <text evidence="1">The sequence shown here is derived from an EMBL/GenBank/DDBJ whole genome shotgun (WGS) entry which is preliminary data.</text>
</comment>
<organism evidence="1 2">
    <name type="scientific">Cocos nucifera</name>
    <name type="common">Coconut palm</name>
    <dbReference type="NCBI Taxonomy" id="13894"/>
    <lineage>
        <taxon>Eukaryota</taxon>
        <taxon>Viridiplantae</taxon>
        <taxon>Streptophyta</taxon>
        <taxon>Embryophyta</taxon>
        <taxon>Tracheophyta</taxon>
        <taxon>Spermatophyta</taxon>
        <taxon>Magnoliopsida</taxon>
        <taxon>Liliopsida</taxon>
        <taxon>Arecaceae</taxon>
        <taxon>Arecoideae</taxon>
        <taxon>Cocoseae</taxon>
        <taxon>Attaleinae</taxon>
        <taxon>Cocos</taxon>
    </lineage>
</organism>
<evidence type="ECO:0000313" key="1">
    <source>
        <dbReference type="EMBL" id="KAG1366931.1"/>
    </source>
</evidence>
<sequence length="81" mass="9137">MDPASKGTESWKSVRAQVIQAMESYGCFEKVMELEGMAWRMLMEGLGVDKYYEDLTNSMWYLPRFAEYQAPGAFLGGAPAI</sequence>
<keyword evidence="2" id="KW-1185">Reference proteome</keyword>
<accession>A0A8K0NB28</accession>